<evidence type="ECO:0000313" key="1">
    <source>
        <dbReference type="EMBL" id="QBK89385.1"/>
    </source>
</evidence>
<organism evidence="1">
    <name type="scientific">Mimivirus LCMiAC02</name>
    <dbReference type="NCBI Taxonomy" id="2506609"/>
    <lineage>
        <taxon>Viruses</taxon>
        <taxon>Varidnaviria</taxon>
        <taxon>Bamfordvirae</taxon>
        <taxon>Nucleocytoviricota</taxon>
        <taxon>Megaviricetes</taxon>
        <taxon>Imitervirales</taxon>
        <taxon>Mimiviridae</taxon>
        <taxon>Klosneuvirinae</taxon>
    </lineage>
</organism>
<name>A0A4P6VQN2_9VIRU</name>
<sequence length="144" mass="15985">MSPLIDLNRTGDILTLSNVFLPVTNMPSIQFTPIKDEVCVMLTGSGFCNSSFNPLFADYNVCFRVRKSINGGPLTTVGGTDTRVQFVSGCEWSCAFSKRSEVPIGSIVKYCVEYQTIPILILVFDPVVKFFDSNCHHLTLTIFE</sequence>
<protein>
    <submittedName>
        <fullName evidence="1">Uncharacterized protein</fullName>
    </submittedName>
</protein>
<gene>
    <name evidence="1" type="ORF">LCMiAC02_04800</name>
</gene>
<dbReference type="EMBL" id="MK500418">
    <property type="protein sequence ID" value="QBK89385.1"/>
    <property type="molecule type" value="Genomic_DNA"/>
</dbReference>
<reference evidence="1" key="1">
    <citation type="journal article" date="2019" name="MBio">
        <title>Virus Genomes from Deep Sea Sediments Expand the Ocean Megavirome and Support Independent Origins of Viral Gigantism.</title>
        <authorList>
            <person name="Backstrom D."/>
            <person name="Yutin N."/>
            <person name="Jorgensen S.L."/>
            <person name="Dharamshi J."/>
            <person name="Homa F."/>
            <person name="Zaremba-Niedwiedzka K."/>
            <person name="Spang A."/>
            <person name="Wolf Y.I."/>
            <person name="Koonin E.V."/>
            <person name="Ettema T.J."/>
        </authorList>
    </citation>
    <scope>NUCLEOTIDE SEQUENCE</scope>
</reference>
<proteinExistence type="predicted"/>
<accession>A0A4P6VQN2</accession>